<dbReference type="EnsemblBacteria" id="ACO77936">
    <property type="protein sequence ID" value="ACO77936"/>
    <property type="gene ID" value="Avin_17230"/>
</dbReference>
<feature type="compositionally biased region" description="Basic residues" evidence="1">
    <location>
        <begin position="1"/>
        <end position="10"/>
    </location>
</feature>
<reference evidence="2 3" key="1">
    <citation type="journal article" date="2009" name="J. Bacteriol.">
        <title>Genome sequence of Azotobacter vinelandii, an obligate aerobe specialized to support diverse anaerobic metabolic processes.</title>
        <authorList>
            <person name="Setubal J.C."/>
            <person name="dos Santos P."/>
            <person name="Goldman B.S."/>
            <person name="Ertesvag H."/>
            <person name="Espin G."/>
            <person name="Rubio L.M."/>
            <person name="Valla S."/>
            <person name="Almeida N.F."/>
            <person name="Balasubramanian D."/>
            <person name="Cromes L."/>
            <person name="Curatti L."/>
            <person name="Du Z."/>
            <person name="Godsy E."/>
            <person name="Goodner B."/>
            <person name="Hellner-Burris K."/>
            <person name="Hernandez J.A."/>
            <person name="Houmiel K."/>
            <person name="Imperial J."/>
            <person name="Kennedy C."/>
            <person name="Larson T.J."/>
            <person name="Latreille P."/>
            <person name="Ligon L.S."/>
            <person name="Lu J."/>
            <person name="Maerk M."/>
            <person name="Miller N.M."/>
            <person name="Norton S."/>
            <person name="O'Carroll I.P."/>
            <person name="Paulsen I."/>
            <person name="Raulfs E.C."/>
            <person name="Roemer R."/>
            <person name="Rosser J."/>
            <person name="Segura D."/>
            <person name="Slater S."/>
            <person name="Stricklin S.L."/>
            <person name="Studholme D.J."/>
            <person name="Sun J."/>
            <person name="Viana C.J."/>
            <person name="Wallin E."/>
            <person name="Wang B."/>
            <person name="Wheeler C."/>
            <person name="Zhu H."/>
            <person name="Dean D.R."/>
            <person name="Dixon R."/>
            <person name="Wood D."/>
        </authorList>
    </citation>
    <scope>NUCLEOTIDE SEQUENCE [LARGE SCALE GENOMIC DNA]</scope>
    <source>
        <strain evidence="3">DJ / ATCC BAA-1303</strain>
    </source>
</reference>
<proteinExistence type="predicted"/>
<dbReference type="KEGG" id="avn:Avin_17230"/>
<evidence type="ECO:0000313" key="3">
    <source>
        <dbReference type="Proteomes" id="UP000002424"/>
    </source>
</evidence>
<keyword evidence="3" id="KW-1185">Reference proteome</keyword>
<feature type="region of interest" description="Disordered" evidence="1">
    <location>
        <begin position="1"/>
        <end position="33"/>
    </location>
</feature>
<protein>
    <submittedName>
        <fullName evidence="2">Uncharacterized protein</fullName>
    </submittedName>
</protein>
<gene>
    <name evidence="2" type="ordered locus">Avin_17230</name>
</gene>
<dbReference type="Proteomes" id="UP000002424">
    <property type="component" value="Chromosome"/>
</dbReference>
<dbReference type="AlphaFoldDB" id="C1DSI1"/>
<evidence type="ECO:0000313" key="2">
    <source>
        <dbReference type="EMBL" id="ACO77936.1"/>
    </source>
</evidence>
<evidence type="ECO:0000256" key="1">
    <source>
        <dbReference type="SAM" id="MobiDB-lite"/>
    </source>
</evidence>
<dbReference type="HOGENOM" id="CLU_3040024_0_0_6"/>
<accession>C1DSI1</accession>
<dbReference type="EMBL" id="CP001157">
    <property type="protein sequence ID" value="ACO77936.1"/>
    <property type="molecule type" value="Genomic_DNA"/>
</dbReference>
<name>C1DSI1_AZOVD</name>
<sequence>MRPAGRRHAGVRPPLPAGPTRCRRSPQGTRQRIIDIRAFIRSGSSGGGISSAPR</sequence>
<organism evidence="2 3">
    <name type="scientific">Azotobacter vinelandii (strain DJ / ATCC BAA-1303)</name>
    <dbReference type="NCBI Taxonomy" id="322710"/>
    <lineage>
        <taxon>Bacteria</taxon>
        <taxon>Pseudomonadati</taxon>
        <taxon>Pseudomonadota</taxon>
        <taxon>Gammaproteobacteria</taxon>
        <taxon>Pseudomonadales</taxon>
        <taxon>Pseudomonadaceae</taxon>
        <taxon>Azotobacter</taxon>
    </lineage>
</organism>